<sequence length="144" mass="16135">MRNKLAQGVKTELSQKRIEMEGRILKSIIMTVLGFVITWTPYAIVFFIAVFRVPDAAVPPMATFICACFAKSSVMWIPMLYISTSTYFRLSFVDMNCIDKQGPMSSASTGTYNPYALPRKNEGAQTISVIQASKEKRCSTINKQ</sequence>
<dbReference type="Pfam" id="PF00001">
    <property type="entry name" value="7tm_1"/>
    <property type="match status" value="1"/>
</dbReference>
<evidence type="ECO:0000256" key="5">
    <source>
        <dbReference type="ARBA" id="ARBA00023136"/>
    </source>
</evidence>
<evidence type="ECO:0000259" key="9">
    <source>
        <dbReference type="PROSITE" id="PS50262"/>
    </source>
</evidence>
<comment type="caution">
    <text evidence="10">The sequence shown here is derived from an EMBL/GenBank/DDBJ whole genome shotgun (WGS) entry which is preliminary data.</text>
</comment>
<keyword evidence="4" id="KW-0297">G-protein coupled receptor</keyword>
<evidence type="ECO:0000313" key="10">
    <source>
        <dbReference type="EMBL" id="CAF5183231.1"/>
    </source>
</evidence>
<evidence type="ECO:0000256" key="7">
    <source>
        <dbReference type="ARBA" id="ARBA00023224"/>
    </source>
</evidence>
<dbReference type="PANTHER" id="PTHR24240">
    <property type="entry name" value="OPSIN"/>
    <property type="match status" value="1"/>
</dbReference>
<dbReference type="PROSITE" id="PS50262">
    <property type="entry name" value="G_PROTEIN_RECEP_F1_2"/>
    <property type="match status" value="1"/>
</dbReference>
<keyword evidence="6" id="KW-0675">Receptor</keyword>
<protein>
    <recommendedName>
        <fullName evidence="9">G-protein coupled receptors family 1 profile domain-containing protein</fullName>
    </recommendedName>
</protein>
<feature type="domain" description="G-protein coupled receptors family 1 profile" evidence="9">
    <location>
        <begin position="1"/>
        <end position="81"/>
    </location>
</feature>
<dbReference type="AlphaFoldDB" id="A0A8S3HGY3"/>
<organism evidence="10 11">
    <name type="scientific">Rotaria magnacalcarata</name>
    <dbReference type="NCBI Taxonomy" id="392030"/>
    <lineage>
        <taxon>Eukaryota</taxon>
        <taxon>Metazoa</taxon>
        <taxon>Spiralia</taxon>
        <taxon>Gnathifera</taxon>
        <taxon>Rotifera</taxon>
        <taxon>Eurotatoria</taxon>
        <taxon>Bdelloidea</taxon>
        <taxon>Philodinida</taxon>
        <taxon>Philodinidae</taxon>
        <taxon>Rotaria</taxon>
    </lineage>
</organism>
<keyword evidence="7" id="KW-0807">Transducer</keyword>
<comment type="subcellular location">
    <subcellularLocation>
        <location evidence="1">Membrane</location>
        <topology evidence="1">Multi-pass membrane protein</topology>
    </subcellularLocation>
</comment>
<dbReference type="GO" id="GO:0004930">
    <property type="term" value="F:G protein-coupled receptor activity"/>
    <property type="evidence" value="ECO:0007669"/>
    <property type="project" value="UniProtKB-KW"/>
</dbReference>
<dbReference type="InterPro" id="IPR017452">
    <property type="entry name" value="GPCR_Rhodpsn_7TM"/>
</dbReference>
<dbReference type="InterPro" id="IPR000276">
    <property type="entry name" value="GPCR_Rhodpsn"/>
</dbReference>
<evidence type="ECO:0000256" key="8">
    <source>
        <dbReference type="SAM" id="Phobius"/>
    </source>
</evidence>
<name>A0A8S3HGY3_9BILA</name>
<evidence type="ECO:0000256" key="6">
    <source>
        <dbReference type="ARBA" id="ARBA00023170"/>
    </source>
</evidence>
<evidence type="ECO:0000256" key="3">
    <source>
        <dbReference type="ARBA" id="ARBA00022989"/>
    </source>
</evidence>
<dbReference type="Proteomes" id="UP000681720">
    <property type="component" value="Unassembled WGS sequence"/>
</dbReference>
<proteinExistence type="predicted"/>
<dbReference type="Gene3D" id="1.20.1070.10">
    <property type="entry name" value="Rhodopsin 7-helix transmembrane proteins"/>
    <property type="match status" value="1"/>
</dbReference>
<dbReference type="SUPFAM" id="SSF81321">
    <property type="entry name" value="Family A G protein-coupled receptor-like"/>
    <property type="match status" value="1"/>
</dbReference>
<dbReference type="GO" id="GO:0016020">
    <property type="term" value="C:membrane"/>
    <property type="evidence" value="ECO:0007669"/>
    <property type="project" value="UniProtKB-SubCell"/>
</dbReference>
<evidence type="ECO:0000256" key="4">
    <source>
        <dbReference type="ARBA" id="ARBA00023040"/>
    </source>
</evidence>
<evidence type="ECO:0000313" key="11">
    <source>
        <dbReference type="Proteomes" id="UP000681720"/>
    </source>
</evidence>
<evidence type="ECO:0000256" key="1">
    <source>
        <dbReference type="ARBA" id="ARBA00004141"/>
    </source>
</evidence>
<keyword evidence="2 8" id="KW-0812">Transmembrane</keyword>
<evidence type="ECO:0000256" key="2">
    <source>
        <dbReference type="ARBA" id="ARBA00022692"/>
    </source>
</evidence>
<dbReference type="EMBL" id="CAJOBJ010331412">
    <property type="protein sequence ID" value="CAF5183231.1"/>
    <property type="molecule type" value="Genomic_DNA"/>
</dbReference>
<gene>
    <name evidence="10" type="ORF">GIL414_LOCUS70052</name>
</gene>
<feature type="transmembrane region" description="Helical" evidence="8">
    <location>
        <begin position="61"/>
        <end position="82"/>
    </location>
</feature>
<keyword evidence="5 8" id="KW-0472">Membrane</keyword>
<feature type="transmembrane region" description="Helical" evidence="8">
    <location>
        <begin position="24"/>
        <end position="49"/>
    </location>
</feature>
<accession>A0A8S3HGY3</accession>
<dbReference type="InterPro" id="IPR050125">
    <property type="entry name" value="GPCR_opsins"/>
</dbReference>
<keyword evidence="3 8" id="KW-1133">Transmembrane helix</keyword>
<reference evidence="10" key="1">
    <citation type="submission" date="2021-02" db="EMBL/GenBank/DDBJ databases">
        <authorList>
            <person name="Nowell W R."/>
        </authorList>
    </citation>
    <scope>NUCLEOTIDE SEQUENCE</scope>
</reference>